<dbReference type="InterPro" id="IPR053028">
    <property type="entry name" value="Spo0E-like_phosphatase"/>
</dbReference>
<keyword evidence="2" id="KW-1185">Reference proteome</keyword>
<dbReference type="OrthoDB" id="1684520at2"/>
<dbReference type="EMBL" id="WJNH01000010">
    <property type="protein sequence ID" value="MRG87584.1"/>
    <property type="molecule type" value="Genomic_DNA"/>
</dbReference>
<evidence type="ECO:0000313" key="2">
    <source>
        <dbReference type="Proteomes" id="UP000480185"/>
    </source>
</evidence>
<dbReference type="GO" id="GO:0043937">
    <property type="term" value="P:regulation of sporulation"/>
    <property type="evidence" value="ECO:0007669"/>
    <property type="project" value="InterPro"/>
</dbReference>
<evidence type="ECO:0000313" key="1">
    <source>
        <dbReference type="EMBL" id="MRG87584.1"/>
    </source>
</evidence>
<proteinExistence type="predicted"/>
<dbReference type="InterPro" id="IPR036638">
    <property type="entry name" value="HLH_DNA-bd_sf"/>
</dbReference>
<gene>
    <name evidence="1" type="ORF">GH754_14945</name>
</gene>
<protein>
    <submittedName>
        <fullName evidence="1">Spo0E family sporulation regulatory protein-aspartic acid phosphatase</fullName>
    </submittedName>
</protein>
<dbReference type="Pfam" id="PF09388">
    <property type="entry name" value="SpoOE-like"/>
    <property type="match status" value="1"/>
</dbReference>
<dbReference type="PANTHER" id="PTHR41263:SF1">
    <property type="entry name" value="ASPARTYL-PHOSPHATE PHOSPHATASE YISI"/>
    <property type="match status" value="1"/>
</dbReference>
<dbReference type="InterPro" id="IPR037208">
    <property type="entry name" value="Spo0E-like_sf"/>
</dbReference>
<dbReference type="InterPro" id="IPR018540">
    <property type="entry name" value="Spo0E-like"/>
</dbReference>
<name>A0A6G1X9D3_9BACI</name>
<dbReference type="AlphaFoldDB" id="A0A6G1X9D3"/>
<dbReference type="Proteomes" id="UP000480185">
    <property type="component" value="Unassembled WGS sequence"/>
</dbReference>
<dbReference type="SUPFAM" id="SSF140500">
    <property type="entry name" value="BAS1536-like"/>
    <property type="match status" value="1"/>
</dbReference>
<sequence>MNHLKEKELQNKIYAKRKKMIELGLTKGLHHKETLWISQELDRLINKLQR</sequence>
<dbReference type="Gene3D" id="4.10.280.10">
    <property type="entry name" value="Helix-loop-helix DNA-binding domain"/>
    <property type="match status" value="1"/>
</dbReference>
<dbReference type="RefSeq" id="WP_153729475.1">
    <property type="nucleotide sequence ID" value="NZ_WJNH01000010.1"/>
</dbReference>
<reference evidence="1 2" key="1">
    <citation type="submission" date="2019-11" db="EMBL/GenBank/DDBJ databases">
        <authorList>
            <person name="Li J."/>
        </authorList>
    </citation>
    <scope>NUCLEOTIDE SEQUENCE [LARGE SCALE GENOMIC DNA]</scope>
    <source>
        <strain evidence="1 2">J4</strain>
    </source>
</reference>
<organism evidence="1 2">
    <name type="scientific">Salinibacillus xinjiangensis</name>
    <dbReference type="NCBI Taxonomy" id="1229268"/>
    <lineage>
        <taxon>Bacteria</taxon>
        <taxon>Bacillati</taxon>
        <taxon>Bacillota</taxon>
        <taxon>Bacilli</taxon>
        <taxon>Bacillales</taxon>
        <taxon>Bacillaceae</taxon>
        <taxon>Salinibacillus</taxon>
    </lineage>
</organism>
<dbReference type="GO" id="GO:0046983">
    <property type="term" value="F:protein dimerization activity"/>
    <property type="evidence" value="ECO:0007669"/>
    <property type="project" value="InterPro"/>
</dbReference>
<comment type="caution">
    <text evidence="1">The sequence shown here is derived from an EMBL/GenBank/DDBJ whole genome shotgun (WGS) entry which is preliminary data.</text>
</comment>
<dbReference type="PANTHER" id="PTHR41263">
    <property type="entry name" value="ASPARTYL-PHOSPHATE PHOSPHATASE YISI"/>
    <property type="match status" value="1"/>
</dbReference>
<accession>A0A6G1X9D3</accession>